<reference evidence="2 3" key="2">
    <citation type="journal article" date="2010" name="Stand. Genomic Sci.">
        <title>Complete genome sequence of Alicyclobacillus acidocaldarius type strain (104-IA).</title>
        <authorList>
            <person name="Mavromatis K."/>
            <person name="Sikorski J."/>
            <person name="Lapidus A."/>
            <person name="Glavina Del Rio T."/>
            <person name="Copeland A."/>
            <person name="Tice H."/>
            <person name="Cheng J.F."/>
            <person name="Lucas S."/>
            <person name="Chen F."/>
            <person name="Nolan M."/>
            <person name="Bruce D."/>
            <person name="Goodwin L."/>
            <person name="Pitluck S."/>
            <person name="Ivanova N."/>
            <person name="Ovchinnikova G."/>
            <person name="Pati A."/>
            <person name="Chen A."/>
            <person name="Palaniappan K."/>
            <person name="Land M."/>
            <person name="Hauser L."/>
            <person name="Chang Y.J."/>
            <person name="Jeffries C.D."/>
            <person name="Chain P."/>
            <person name="Meincke L."/>
            <person name="Sims D."/>
            <person name="Chertkov O."/>
            <person name="Han C."/>
            <person name="Brettin T."/>
            <person name="Detter J.C."/>
            <person name="Wahrenburg C."/>
            <person name="Rohde M."/>
            <person name="Pukall R."/>
            <person name="Goker M."/>
            <person name="Bristow J."/>
            <person name="Eisen J.A."/>
            <person name="Markowitz V."/>
            <person name="Hugenholtz P."/>
            <person name="Klenk H.P."/>
            <person name="Kyrpides N.C."/>
        </authorList>
    </citation>
    <scope>NUCLEOTIDE SEQUENCE [LARGE SCALE GENOMIC DNA]</scope>
    <source>
        <strain evidence="3">ATCC 27009 / DSM 446 / BCRC 14685 / JCM 5260 / KCTC 1825 / NBRC 15652 / NCIMB 11725 / NRRL B-14509 / 104-IA</strain>
    </source>
</reference>
<gene>
    <name evidence="2" type="ordered locus">Aaci_1147</name>
</gene>
<feature type="signal peptide" evidence="1">
    <location>
        <begin position="1"/>
        <end position="19"/>
    </location>
</feature>
<evidence type="ECO:0000313" key="3">
    <source>
        <dbReference type="Proteomes" id="UP000001917"/>
    </source>
</evidence>
<evidence type="ECO:0000256" key="1">
    <source>
        <dbReference type="SAM" id="SignalP"/>
    </source>
</evidence>
<evidence type="ECO:0000313" key="2">
    <source>
        <dbReference type="EMBL" id="ACV58180.1"/>
    </source>
</evidence>
<feature type="chain" id="PRO_5038673727" description="Copper amine oxidase domain protein" evidence="1">
    <location>
        <begin position="20"/>
        <end position="474"/>
    </location>
</feature>
<protein>
    <recommendedName>
        <fullName evidence="4">Copper amine oxidase domain protein</fullName>
    </recommendedName>
</protein>
<dbReference type="EMBL" id="CP001727">
    <property type="protein sequence ID" value="ACV58180.1"/>
    <property type="molecule type" value="Genomic_DNA"/>
</dbReference>
<proteinExistence type="predicted"/>
<organism evidence="2 3">
    <name type="scientific">Alicyclobacillus acidocaldarius subsp. acidocaldarius (strain ATCC 27009 / DSM 446 / BCRC 14685 / JCM 5260 / KCTC 1825 / NBRC 15652 / NCIMB 11725 / NRRL B-14509 / 104-IA)</name>
    <name type="common">Bacillus acidocaldarius</name>
    <dbReference type="NCBI Taxonomy" id="521098"/>
    <lineage>
        <taxon>Bacteria</taxon>
        <taxon>Bacillati</taxon>
        <taxon>Bacillota</taxon>
        <taxon>Bacilli</taxon>
        <taxon>Bacillales</taxon>
        <taxon>Alicyclobacillaceae</taxon>
        <taxon>Alicyclobacillus</taxon>
    </lineage>
</organism>
<name>C8WVQ8_ALIAD</name>
<sequence length="474" mass="50442">MKMNAWKAALALSATGVLAAAPLVWASTQSSQKATYTYYPSIVEVNGQPLSTPSHIAAQDPFGGSNGQVTAFLPIWYIYQALGQIGVKASWDGTKGVLNLTTPSGMTVNDPSAVKAVPITSGTMVIEINGKPVTYAPRIAYLDEGSRGVVTTFVPVYYLQQALSYMGVQTSWNGTEWNMTVSNSTNGSGQSSSGGAASGPVYETQQAMANAMWQLFNSLPMFNPNHPLVGHVVAHPTMAQVGATMPNPNGQVTADQVATWLAKWAAFAVPTSSGSDVGNVEKFLSFQSSDDPFTWASQNDLFQGAGITDSNTALTTAQAQTVLGNLQWWLYGYKEQNGVYTLHAPLSVIAIDNATGYTNETFQQDLAQATYFFDRIQVWGDGKTVHVDLPNASGTNVIYAVVVPNPAKETYWGYGYVNGWNVPLQGGVTLTFQNDGAGFNVSVSGADRAKHTFVTGYSVSYGAGLPSVSSDYIS</sequence>
<dbReference type="Proteomes" id="UP000001917">
    <property type="component" value="Chromosome"/>
</dbReference>
<dbReference type="eggNOG" id="COG3409">
    <property type="taxonomic scope" value="Bacteria"/>
</dbReference>
<keyword evidence="1" id="KW-0732">Signal</keyword>
<dbReference type="HOGENOM" id="CLU_568204_0_0_9"/>
<keyword evidence="3" id="KW-1185">Reference proteome</keyword>
<evidence type="ECO:0008006" key="4">
    <source>
        <dbReference type="Google" id="ProtNLM"/>
    </source>
</evidence>
<dbReference type="AlphaFoldDB" id="C8WVQ8"/>
<accession>C8WVQ8</accession>
<dbReference type="KEGG" id="aac:Aaci_1147"/>
<reference evidence="3" key="1">
    <citation type="submission" date="2009-09" db="EMBL/GenBank/DDBJ databases">
        <title>The complete chromosome of Alicyclobacillus acidocaldarius subsp. acidocaldarius DSM 446.</title>
        <authorList>
            <consortium name="US DOE Joint Genome Institute (JGI-PGF)"/>
            <person name="Lucas S."/>
            <person name="Copeland A."/>
            <person name="Lapidus A."/>
            <person name="Glavina del Rio T."/>
            <person name="Dalin E."/>
            <person name="Tice H."/>
            <person name="Bruce D."/>
            <person name="Goodwin L."/>
            <person name="Pitluck S."/>
            <person name="Kyrpides N."/>
            <person name="Mavromatis K."/>
            <person name="Ivanova N."/>
            <person name="Ovchinnikova G."/>
            <person name="Chertkov O."/>
            <person name="Sims D."/>
            <person name="Brettin T."/>
            <person name="Detter J.C."/>
            <person name="Han C."/>
            <person name="Larimer F."/>
            <person name="Land M."/>
            <person name="Hauser L."/>
            <person name="Markowitz V."/>
            <person name="Cheng J.-F."/>
            <person name="Hugenholtz P."/>
            <person name="Woyke T."/>
            <person name="Wu D."/>
            <person name="Pukall R."/>
            <person name="Klenk H.-P."/>
            <person name="Eisen J.A."/>
        </authorList>
    </citation>
    <scope>NUCLEOTIDE SEQUENCE [LARGE SCALE GENOMIC DNA]</scope>
    <source>
        <strain evidence="3">ATCC 27009 / DSM 446 / BCRC 14685 / JCM 5260 / KCTC 1825 / NBRC 15652 / NCIMB 11725 / NRRL B-14509 / 104-IA</strain>
    </source>
</reference>